<protein>
    <recommendedName>
        <fullName evidence="3">AAA domain-containing protein</fullName>
    </recommendedName>
</protein>
<organism evidence="1 2">
    <name type="scientific">Rhodoplanes roseus</name>
    <dbReference type="NCBI Taxonomy" id="29409"/>
    <lineage>
        <taxon>Bacteria</taxon>
        <taxon>Pseudomonadati</taxon>
        <taxon>Pseudomonadota</taxon>
        <taxon>Alphaproteobacteria</taxon>
        <taxon>Hyphomicrobiales</taxon>
        <taxon>Nitrobacteraceae</taxon>
        <taxon>Rhodoplanes</taxon>
    </lineage>
</organism>
<evidence type="ECO:0000313" key="2">
    <source>
        <dbReference type="Proteomes" id="UP000249130"/>
    </source>
</evidence>
<sequence>MLLDDERMPQLGSVDYLVEAAISGSSDDLLRDMVGVSSLTKGGGGRVDVVPALGRKSTLYPENVLPKLARAMIETITEESTISVGSQISSMIARLSAREAYDVILIDSRAGLAELAAPAMLRLGATVLLFGTAQKQTIEGYRSLLTALKLLAQRDRMEGRNADWRLMFKAVYAKASFNEDAAAAFRDDLYELFADGLYDEEQDGGNGDDDVTFPIDDQSAPHWPLVIPFNQSFIDFDPSRAPSHLTQAFYEQTFRPFLDGLDGIIASVHPEQP</sequence>
<reference evidence="1 2" key="1">
    <citation type="submission" date="2017-07" db="EMBL/GenBank/DDBJ databases">
        <title>Draft Genome Sequences of Select Purple Nonsulfur Bacteria.</title>
        <authorList>
            <person name="Lasarre B."/>
            <person name="Mckinlay J.B."/>
        </authorList>
    </citation>
    <scope>NUCLEOTIDE SEQUENCE [LARGE SCALE GENOMIC DNA]</scope>
    <source>
        <strain evidence="1 2">DSM 5909</strain>
    </source>
</reference>
<dbReference type="InterPro" id="IPR027417">
    <property type="entry name" value="P-loop_NTPase"/>
</dbReference>
<proteinExistence type="predicted"/>
<dbReference type="Gene3D" id="3.40.50.300">
    <property type="entry name" value="P-loop containing nucleotide triphosphate hydrolases"/>
    <property type="match status" value="1"/>
</dbReference>
<gene>
    <name evidence="1" type="ORF">CH341_03195</name>
</gene>
<dbReference type="AlphaFoldDB" id="A0A327L5V5"/>
<accession>A0A327L5V5</accession>
<evidence type="ECO:0000313" key="1">
    <source>
        <dbReference type="EMBL" id="RAI45574.1"/>
    </source>
</evidence>
<comment type="caution">
    <text evidence="1">The sequence shown here is derived from an EMBL/GenBank/DDBJ whole genome shotgun (WGS) entry which is preliminary data.</text>
</comment>
<dbReference type="Proteomes" id="UP000249130">
    <property type="component" value="Unassembled WGS sequence"/>
</dbReference>
<dbReference type="NCBIfam" id="NF047398">
    <property type="entry name" value="AAA_KGGVGR"/>
    <property type="match status" value="1"/>
</dbReference>
<dbReference type="EMBL" id="NPEX01000012">
    <property type="protein sequence ID" value="RAI45574.1"/>
    <property type="molecule type" value="Genomic_DNA"/>
</dbReference>
<name>A0A327L5V5_9BRAD</name>
<keyword evidence="2" id="KW-1185">Reference proteome</keyword>
<evidence type="ECO:0008006" key="3">
    <source>
        <dbReference type="Google" id="ProtNLM"/>
    </source>
</evidence>